<dbReference type="EMBL" id="CP051774">
    <property type="protein sequence ID" value="QJE96214.1"/>
    <property type="molecule type" value="Genomic_DNA"/>
</dbReference>
<dbReference type="KEGG" id="luo:HHL09_10600"/>
<protein>
    <submittedName>
        <fullName evidence="1">DUF1992 domain-containing protein</fullName>
    </submittedName>
</protein>
<accession>A0A858RI40</accession>
<sequence length="109" mass="12100">MSALSKLGEARIDEAIASGELQPPPPGTELDLESYFNTPEGWRAAFSMLKGNGFLAPEMEMLKKAAELEEELSSCADAQTRLKLRRQIEELRTGFRLARDRMAQDLSGI</sequence>
<name>A0A858RI40_9BACT</name>
<gene>
    <name evidence="1" type="ORF">HHL09_10600</name>
</gene>
<dbReference type="RefSeq" id="WP_169454615.1">
    <property type="nucleotide sequence ID" value="NZ_CP051774.1"/>
</dbReference>
<reference evidence="1 2" key="1">
    <citation type="submission" date="2020-04" db="EMBL/GenBank/DDBJ databases">
        <title>Luteolibacter sp. G-1-1-1 isolated from soil.</title>
        <authorList>
            <person name="Dahal R.H."/>
        </authorList>
    </citation>
    <scope>NUCLEOTIDE SEQUENCE [LARGE SCALE GENOMIC DNA]</scope>
    <source>
        <strain evidence="1 2">G-1-1-1</strain>
    </source>
</reference>
<proteinExistence type="predicted"/>
<keyword evidence="2" id="KW-1185">Reference proteome</keyword>
<evidence type="ECO:0000313" key="2">
    <source>
        <dbReference type="Proteomes" id="UP000501812"/>
    </source>
</evidence>
<dbReference type="AlphaFoldDB" id="A0A858RI40"/>
<organism evidence="1 2">
    <name type="scientific">Luteolibacter luteus</name>
    <dbReference type="NCBI Taxonomy" id="2728835"/>
    <lineage>
        <taxon>Bacteria</taxon>
        <taxon>Pseudomonadati</taxon>
        <taxon>Verrucomicrobiota</taxon>
        <taxon>Verrucomicrobiia</taxon>
        <taxon>Verrucomicrobiales</taxon>
        <taxon>Verrucomicrobiaceae</taxon>
        <taxon>Luteolibacter</taxon>
    </lineage>
</organism>
<evidence type="ECO:0000313" key="1">
    <source>
        <dbReference type="EMBL" id="QJE96214.1"/>
    </source>
</evidence>
<dbReference type="Proteomes" id="UP000501812">
    <property type="component" value="Chromosome"/>
</dbReference>